<dbReference type="RefSeq" id="WP_345214930.1">
    <property type="nucleotide sequence ID" value="NZ_BAABGN010000002.1"/>
</dbReference>
<evidence type="ECO:0000313" key="2">
    <source>
        <dbReference type="EMBL" id="GAA4417090.1"/>
    </source>
</evidence>
<keyword evidence="1" id="KW-1133">Transmembrane helix</keyword>
<comment type="caution">
    <text evidence="3">The sequence shown here is derived from an EMBL/GenBank/DDBJ whole genome shotgun (WGS) entry which is preliminary data.</text>
</comment>
<dbReference type="EMBL" id="BAABGN010000004">
    <property type="protein sequence ID" value="GAA4420674.1"/>
    <property type="molecule type" value="Genomic_DNA"/>
</dbReference>
<evidence type="ECO:0000256" key="1">
    <source>
        <dbReference type="SAM" id="Phobius"/>
    </source>
</evidence>
<accession>A0ABP8L322</accession>
<proteinExistence type="predicted"/>
<reference evidence="3" key="1">
    <citation type="journal article" date="2014" name="Int. J. Syst. Evol. Microbiol.">
        <title>Complete genome of a new Firmicutes species belonging to the dominant human colonic microbiota ('Ruminococcus bicirculans') reveals two chromosomes and a selective capacity to utilize plant glucans.</title>
        <authorList>
            <consortium name="NISC Comparative Sequencing Program"/>
            <person name="Wegmann U."/>
            <person name="Louis P."/>
            <person name="Goesmann A."/>
            <person name="Henrissat B."/>
            <person name="Duncan S.H."/>
            <person name="Flint H.J."/>
        </authorList>
    </citation>
    <scope>NUCLEOTIDE SEQUENCE</scope>
    <source>
        <strain evidence="3">JCM 17810</strain>
    </source>
</reference>
<reference evidence="4" key="2">
    <citation type="journal article" date="2019" name="Int. J. Syst. Evol. Microbiol.">
        <title>The Global Catalogue of Microorganisms (GCM) 10K type strain sequencing project: providing services to taxonomists for standard genome sequencing and annotation.</title>
        <authorList>
            <consortium name="The Broad Institute Genomics Platform"/>
            <consortium name="The Broad Institute Genome Sequencing Center for Infectious Disease"/>
            <person name="Wu L."/>
            <person name="Ma J."/>
        </authorList>
    </citation>
    <scope>NUCLEOTIDE SEQUENCE [LARGE SCALE GENOMIC DNA]</scope>
    <source>
        <strain evidence="4">JCM 17810</strain>
    </source>
</reference>
<feature type="transmembrane region" description="Helical" evidence="1">
    <location>
        <begin position="6"/>
        <end position="28"/>
    </location>
</feature>
<dbReference type="EMBL" id="BAABGN010000002">
    <property type="protein sequence ID" value="GAA4417090.1"/>
    <property type="molecule type" value="Genomic_DNA"/>
</dbReference>
<reference evidence="3" key="3">
    <citation type="submission" date="2023-12" db="EMBL/GenBank/DDBJ databases">
        <authorList>
            <person name="Sun Q."/>
            <person name="Inoue M."/>
        </authorList>
    </citation>
    <scope>NUCLEOTIDE SEQUENCE</scope>
    <source>
        <strain evidence="3">JCM 17810</strain>
    </source>
</reference>
<keyword evidence="4" id="KW-1185">Reference proteome</keyword>
<dbReference type="NCBIfam" id="NF038354">
    <property type="entry name" value="trnsprt_adja_43"/>
    <property type="match status" value="1"/>
</dbReference>
<name>A0ABP8L322_9MICO</name>
<dbReference type="InterPro" id="IPR049820">
    <property type="entry name" value="Trnsprt_adja_ssu-like"/>
</dbReference>
<protein>
    <submittedName>
        <fullName evidence="3">Uncharacterized protein</fullName>
    </submittedName>
</protein>
<dbReference type="Proteomes" id="UP001500622">
    <property type="component" value="Unassembled WGS sequence"/>
</dbReference>
<keyword evidence="1" id="KW-0812">Transmembrane</keyword>
<evidence type="ECO:0000313" key="3">
    <source>
        <dbReference type="EMBL" id="GAA4420674.1"/>
    </source>
</evidence>
<keyword evidence="1" id="KW-0472">Membrane</keyword>
<sequence length="42" mass="4773">METILSAYVLVWPATVLVIMGVIFRGFVKDVREARKQGHDLI</sequence>
<organism evidence="3 4">
    <name type="scientific">Georgenia halophila</name>
    <dbReference type="NCBI Taxonomy" id="620889"/>
    <lineage>
        <taxon>Bacteria</taxon>
        <taxon>Bacillati</taxon>
        <taxon>Actinomycetota</taxon>
        <taxon>Actinomycetes</taxon>
        <taxon>Micrococcales</taxon>
        <taxon>Bogoriellaceae</taxon>
        <taxon>Georgenia</taxon>
    </lineage>
</organism>
<gene>
    <name evidence="2" type="ORF">GCM10023169_05220</name>
    <name evidence="3" type="ORF">GCM10023169_12830</name>
</gene>
<evidence type="ECO:0000313" key="4">
    <source>
        <dbReference type="Proteomes" id="UP001500622"/>
    </source>
</evidence>